<dbReference type="OrthoDB" id="4590776at2759"/>
<reference evidence="2" key="1">
    <citation type="submission" date="2020-03" db="EMBL/GenBank/DDBJ databases">
        <authorList>
            <person name="He L."/>
        </authorList>
    </citation>
    <scope>NUCLEOTIDE SEQUENCE</scope>
    <source>
        <strain evidence="2">CkLH20</strain>
    </source>
</reference>
<feature type="compositionally biased region" description="Low complexity" evidence="1">
    <location>
        <begin position="512"/>
        <end position="523"/>
    </location>
</feature>
<keyword evidence="3" id="KW-1185">Reference proteome</keyword>
<evidence type="ECO:0000256" key="1">
    <source>
        <dbReference type="SAM" id="MobiDB-lite"/>
    </source>
</evidence>
<protein>
    <submittedName>
        <fullName evidence="2">Uncharacterized protein</fullName>
    </submittedName>
</protein>
<comment type="caution">
    <text evidence="2">The sequence shown here is derived from an EMBL/GenBank/DDBJ whole genome shotgun (WGS) entry which is preliminary data.</text>
</comment>
<dbReference type="EMBL" id="JAATWM020000012">
    <property type="protein sequence ID" value="KAF9878077.1"/>
    <property type="molecule type" value="Genomic_DNA"/>
</dbReference>
<sequence length="675" mass="75071">MATHQNTFSVISNGGGSRDGAPGKPPMTSKQAQNLYKQANKVPRRTKAEQRKWEKERQEELKKELERERAAVKAKQARERKKAKEEEARENRRRQGQPLVDCRPSQDTIARFVRGNGTNRKRDSSGESIPEEHTNALSEAEPLPLPLKKSKITPPQPVSPPDCQSTVTSMPPPPRPSQKPRPTTSMPMASHFKAPSAPKAAPGAPSMRAPPIFKAPVVAPTQGRTNPPVIMPKPASKPKPKPFMMPRGILPAQIPARQKSIKQEKANPPLVKDKSIEKGTEEKKAVDRPLKPPEMEHQPGVEKKLLAEKTPPIEKHENPSEHYSSVIKRSARPTERQNGEPRPKPKFESSQMPPPPRPLPRVATPQISSPKMPPPPLPTKTQMPPPQAPPDRQASFMPPPSTQAIIQDCFDDFFPTASQLAMELEDDGPESRSRETVDRHLEELNTKEGVIDENGPHLRNPGAGSRSVQNKGQGATDHYDKKPLAKTPVIPNDHRRLRQPLSDRHNGPNTTLQSKLPSSKQQQAHALRQESRRGPPPFKADGREQAFSARSTPIETHPTTNDTHKKTAQHRNLPQQTTPIPHKPRSVLRETNCNRVPEVKGSVTTKPAQFDDFFPLICTQDLMMSSQEVMEIESPARMDGELSSGGTSTGREYQPSPLIEMDLAAIDWDDDLDDF</sequence>
<feature type="region of interest" description="Disordered" evidence="1">
    <location>
        <begin position="1"/>
        <end position="585"/>
    </location>
</feature>
<name>A0A9P6I978_9PEZI</name>
<feature type="compositionally biased region" description="Polar residues" evidence="1">
    <location>
        <begin position="570"/>
        <end position="579"/>
    </location>
</feature>
<accession>A0A9P6I978</accession>
<feature type="compositionally biased region" description="Low complexity" evidence="1">
    <location>
        <begin position="193"/>
        <end position="206"/>
    </location>
</feature>
<feature type="region of interest" description="Disordered" evidence="1">
    <location>
        <begin position="635"/>
        <end position="658"/>
    </location>
</feature>
<feature type="compositionally biased region" description="Basic and acidic residues" evidence="1">
    <location>
        <begin position="120"/>
        <end position="134"/>
    </location>
</feature>
<reference evidence="2" key="2">
    <citation type="submission" date="2020-11" db="EMBL/GenBank/DDBJ databases">
        <title>Whole genome sequencing of Colletotrichum sp.</title>
        <authorList>
            <person name="Li H."/>
        </authorList>
    </citation>
    <scope>NUCLEOTIDE SEQUENCE</scope>
    <source>
        <strain evidence="2">CkLH20</strain>
    </source>
</reference>
<feature type="compositionally biased region" description="Basic and acidic residues" evidence="1">
    <location>
        <begin position="261"/>
        <end position="320"/>
    </location>
</feature>
<feature type="compositionally biased region" description="Polar residues" evidence="1">
    <location>
        <begin position="548"/>
        <end position="561"/>
    </location>
</feature>
<dbReference type="RefSeq" id="XP_038747538.1">
    <property type="nucleotide sequence ID" value="XM_038887372.1"/>
</dbReference>
<feature type="compositionally biased region" description="Pro residues" evidence="1">
    <location>
        <begin position="229"/>
        <end position="243"/>
    </location>
</feature>
<dbReference type="Proteomes" id="UP000781932">
    <property type="component" value="Unassembled WGS sequence"/>
</dbReference>
<feature type="compositionally biased region" description="Basic and acidic residues" evidence="1">
    <location>
        <begin position="46"/>
        <end position="71"/>
    </location>
</feature>
<feature type="compositionally biased region" description="Basic and acidic residues" evidence="1">
    <location>
        <begin position="429"/>
        <end position="456"/>
    </location>
</feature>
<feature type="compositionally biased region" description="Polar residues" evidence="1">
    <location>
        <begin position="28"/>
        <end position="37"/>
    </location>
</feature>
<feature type="compositionally biased region" description="Pro residues" evidence="1">
    <location>
        <begin position="371"/>
        <end position="389"/>
    </location>
</feature>
<feature type="compositionally biased region" description="Pro residues" evidence="1">
    <location>
        <begin position="170"/>
        <end position="179"/>
    </location>
</feature>
<feature type="compositionally biased region" description="Polar residues" evidence="1">
    <location>
        <begin position="1"/>
        <end position="12"/>
    </location>
</feature>
<evidence type="ECO:0000313" key="3">
    <source>
        <dbReference type="Proteomes" id="UP000781932"/>
    </source>
</evidence>
<proteinExistence type="predicted"/>
<feature type="compositionally biased region" description="Basic and acidic residues" evidence="1">
    <location>
        <begin position="332"/>
        <end position="347"/>
    </location>
</feature>
<dbReference type="GeneID" id="62160446"/>
<evidence type="ECO:0000313" key="2">
    <source>
        <dbReference type="EMBL" id="KAF9878077.1"/>
    </source>
</evidence>
<dbReference type="AlphaFoldDB" id="A0A9P6I978"/>
<organism evidence="2 3">
    <name type="scientific">Colletotrichum karsti</name>
    <dbReference type="NCBI Taxonomy" id="1095194"/>
    <lineage>
        <taxon>Eukaryota</taxon>
        <taxon>Fungi</taxon>
        <taxon>Dikarya</taxon>
        <taxon>Ascomycota</taxon>
        <taxon>Pezizomycotina</taxon>
        <taxon>Sordariomycetes</taxon>
        <taxon>Hypocreomycetidae</taxon>
        <taxon>Glomerellales</taxon>
        <taxon>Glomerellaceae</taxon>
        <taxon>Colletotrichum</taxon>
        <taxon>Colletotrichum boninense species complex</taxon>
    </lineage>
</organism>
<gene>
    <name evidence="2" type="ORF">CkaCkLH20_04653</name>
</gene>